<comment type="similarity">
    <text evidence="2">Belongs to the THAP1 family.</text>
</comment>
<evidence type="ECO:0000256" key="13">
    <source>
        <dbReference type="SAM" id="Coils"/>
    </source>
</evidence>
<keyword evidence="4 12" id="KW-0863">Zinc-finger</keyword>
<keyword evidence="5" id="KW-0862">Zinc</keyword>
<evidence type="ECO:0000256" key="12">
    <source>
        <dbReference type="PROSITE-ProRule" id="PRU00309"/>
    </source>
</evidence>
<reference evidence="16" key="1">
    <citation type="submission" date="2010-06" db="EMBL/GenBank/DDBJ databases">
        <authorList>
            <person name="Jiang H."/>
            <person name="Abraham K."/>
            <person name="Ali S."/>
            <person name="Alsbrooks S.L."/>
            <person name="Anim B.N."/>
            <person name="Anosike U.S."/>
            <person name="Attaway T."/>
            <person name="Bandaranaike D.P."/>
            <person name="Battles P.K."/>
            <person name="Bell S.N."/>
            <person name="Bell A.V."/>
            <person name="Beltran B."/>
            <person name="Bickham C."/>
            <person name="Bustamante Y."/>
            <person name="Caleb T."/>
            <person name="Canada A."/>
            <person name="Cardenas V."/>
            <person name="Carter K."/>
            <person name="Chacko J."/>
            <person name="Chandrabose M.N."/>
            <person name="Chavez D."/>
            <person name="Chavez A."/>
            <person name="Chen L."/>
            <person name="Chu H.-S."/>
            <person name="Claassen K.J."/>
            <person name="Cockrell R."/>
            <person name="Collins M."/>
            <person name="Cooper J.A."/>
            <person name="Cree A."/>
            <person name="Curry S.M."/>
            <person name="Da Y."/>
            <person name="Dao M.D."/>
            <person name="Das B."/>
            <person name="Davila M.-L."/>
            <person name="Davy-Carroll L."/>
            <person name="Denson S."/>
            <person name="Dinh H."/>
            <person name="Ebong V.E."/>
            <person name="Edwards J.R."/>
            <person name="Egan A."/>
            <person name="El-Daye J."/>
            <person name="Escobedo L."/>
            <person name="Fernandez S."/>
            <person name="Fernando P.R."/>
            <person name="Flagg N."/>
            <person name="Forbes L.D."/>
            <person name="Fowler R.G."/>
            <person name="Fu Q."/>
            <person name="Gabisi R.A."/>
            <person name="Ganer J."/>
            <person name="Garbino Pronczuk A."/>
            <person name="Garcia R.M."/>
            <person name="Garner T."/>
            <person name="Garrett T.E."/>
            <person name="Gonzalez D.A."/>
            <person name="Hamid H."/>
            <person name="Hawkins E.S."/>
            <person name="Hirani K."/>
            <person name="Hogues M.E."/>
            <person name="Hollins B."/>
            <person name="Hsiao C.-H."/>
            <person name="Jabil R."/>
            <person name="James M.L."/>
            <person name="Jhangiani S.N."/>
            <person name="Johnson B."/>
            <person name="Johnson Q."/>
            <person name="Joshi V."/>
            <person name="Kalu J.B."/>
            <person name="Kam C."/>
            <person name="Kashfia A."/>
            <person name="Keebler J."/>
            <person name="Kisamo H."/>
            <person name="Kovar C.L."/>
            <person name="Lago L.A."/>
            <person name="Lai C.-Y."/>
            <person name="Laidlaw J."/>
            <person name="Lara F."/>
            <person name="Le T.-K."/>
            <person name="Lee S.L."/>
            <person name="Legall F.H."/>
            <person name="Lemon S.J."/>
            <person name="Lewis L.R."/>
            <person name="Li B."/>
            <person name="Liu Y."/>
            <person name="Liu Y.-S."/>
            <person name="Lopez J."/>
            <person name="Lozado R.J."/>
            <person name="Lu J."/>
            <person name="Madu R.C."/>
            <person name="Maheshwari M."/>
            <person name="Maheshwari R."/>
            <person name="Malloy K."/>
            <person name="Martinez E."/>
            <person name="Mathew T."/>
            <person name="Mercado I.C."/>
            <person name="Mercado C."/>
            <person name="Meyer B."/>
            <person name="Montgomery K."/>
            <person name="Morgan M.B."/>
            <person name="Munidasa M."/>
            <person name="Nazareth L.V."/>
            <person name="Nelson J."/>
            <person name="Ng B.M."/>
            <person name="Nguyen N.B."/>
            <person name="Nguyen P.Q."/>
            <person name="Nguyen T."/>
            <person name="Obregon M."/>
            <person name="Okwuonu G.O."/>
            <person name="Onwere C.G."/>
            <person name="Orozco G."/>
            <person name="Parra A."/>
            <person name="Patel S."/>
            <person name="Patil S."/>
            <person name="Perez A."/>
            <person name="Perez Y."/>
            <person name="Pham C."/>
            <person name="Primus E.L."/>
            <person name="Pu L.-L."/>
            <person name="Puazo M."/>
            <person name="Qin X."/>
            <person name="Quiroz J.B."/>
            <person name="Reese J."/>
            <person name="Richards S."/>
            <person name="Rives C.M."/>
            <person name="Robberts R."/>
            <person name="Ruiz S.J."/>
            <person name="Ruiz M.J."/>
            <person name="Santibanez J."/>
            <person name="Schneider B.W."/>
            <person name="Sisson I."/>
            <person name="Smith M."/>
            <person name="Sodergren E."/>
            <person name="Song X.-Z."/>
            <person name="Song B.B."/>
            <person name="Summersgill H."/>
            <person name="Thelus R."/>
            <person name="Thornton R.D."/>
            <person name="Trejos Z.Y."/>
            <person name="Usmani K."/>
            <person name="Vattathil S."/>
            <person name="Villasana D."/>
            <person name="Walker D.L."/>
            <person name="Wang S."/>
            <person name="Wang K."/>
            <person name="White C.S."/>
            <person name="Williams A.C."/>
            <person name="Williamson J."/>
            <person name="Wilson K."/>
            <person name="Woghiren I.O."/>
            <person name="Woodworth J.R."/>
            <person name="Worley K.C."/>
            <person name="Wright R.A."/>
            <person name="Wu W."/>
            <person name="Young L."/>
            <person name="Zhang L."/>
            <person name="Zhang J."/>
            <person name="Zhu Y."/>
            <person name="Muzny D.M."/>
            <person name="Weinstock G."/>
            <person name="Gibbs R.A."/>
        </authorList>
    </citation>
    <scope>NUCLEOTIDE SEQUENCE [LARGE SCALE GENOMIC DNA]</scope>
    <source>
        <strain evidence="16">LSR1</strain>
    </source>
</reference>
<dbReference type="PROSITE" id="PS50950">
    <property type="entry name" value="ZF_THAP"/>
    <property type="match status" value="2"/>
</dbReference>
<evidence type="ECO:0000256" key="11">
    <source>
        <dbReference type="ARBA" id="ARBA00023306"/>
    </source>
</evidence>
<evidence type="ECO:0000256" key="6">
    <source>
        <dbReference type="ARBA" id="ARBA00023015"/>
    </source>
</evidence>
<evidence type="ECO:0000256" key="7">
    <source>
        <dbReference type="ARBA" id="ARBA00023054"/>
    </source>
</evidence>
<evidence type="ECO:0000313" key="15">
    <source>
        <dbReference type="EnsemblMetazoa" id="XP_029347344.1"/>
    </source>
</evidence>
<keyword evidence="8 12" id="KW-0238">DNA-binding</keyword>
<evidence type="ECO:0000256" key="9">
    <source>
        <dbReference type="ARBA" id="ARBA00023163"/>
    </source>
</evidence>
<sequence length="527" mass="60746">MHKCIVCGNSSNKTKVNCPGGVIYHGIPKNAFMRRKWLKVIGIDHCHDWQRICSDHFLEENYKPGKKRFLFSNAIPQPYKRNGFPSNYATQSDDVETGNNVILPMEQNIIKNLAYYDESYCIESEFYREEHIGNAIVNNLESLRWSSRLTENNEDMSNKNMLNHTLGSGLRCSVKNCLNRLSKNLSLFGFPKDLTLRKKWMEKCGIKKDPAKIVMSSTRVCSSHFELHCFKNTELKSRLKPGAVPSLFLDNVPTALPISINEVPVLSTCEDQFISPIENEAAEQSSSEKKNNLKDNTDNTFMKIDLTIDDSSNSSMSITLEPIEKRKNCNTEDLTRDEHGIIFEISNQVVLPNIYWKSEHLSSENAARFVQHDANDEIVKIIYFYDNLVPSIQIYGKKYEYTTPITTMKELGDLLEKIDSIEKCYGRGGFVFDQCLGYYENSLDTEINDDKRIKMCSVCQELIKDRDLQRMKAKLEAKNKTIESFKNRIAEKREIVLQERRKMAEMVRNRQIRLALEQSGISNIMKP</sequence>
<dbReference type="SMART" id="SM00980">
    <property type="entry name" value="THAP"/>
    <property type="match status" value="2"/>
</dbReference>
<evidence type="ECO:0000313" key="16">
    <source>
        <dbReference type="Proteomes" id="UP000007819"/>
    </source>
</evidence>
<feature type="domain" description="THAP-type" evidence="14">
    <location>
        <begin position="166"/>
        <end position="248"/>
    </location>
</feature>
<accession>A0A8R2NVX8</accession>
<proteinExistence type="inferred from homology"/>
<dbReference type="Proteomes" id="UP000007819">
    <property type="component" value="Chromosome X"/>
</dbReference>
<keyword evidence="3" id="KW-0479">Metal-binding</keyword>
<feature type="domain" description="THAP-type" evidence="14">
    <location>
        <begin position="1"/>
        <end position="79"/>
    </location>
</feature>
<dbReference type="InterPro" id="IPR006612">
    <property type="entry name" value="THAP_Znf"/>
</dbReference>
<dbReference type="Pfam" id="PF05485">
    <property type="entry name" value="THAP"/>
    <property type="match status" value="2"/>
</dbReference>
<dbReference type="SUPFAM" id="SSF57716">
    <property type="entry name" value="Glucocorticoid receptor-like (DNA-binding domain)"/>
    <property type="match status" value="2"/>
</dbReference>
<dbReference type="SMART" id="SM00692">
    <property type="entry name" value="DM3"/>
    <property type="match status" value="2"/>
</dbReference>
<feature type="coiled-coil region" evidence="13">
    <location>
        <begin position="468"/>
        <end position="495"/>
    </location>
</feature>
<dbReference type="GO" id="GO:0005654">
    <property type="term" value="C:nucleoplasm"/>
    <property type="evidence" value="ECO:0007669"/>
    <property type="project" value="UniProtKB-SubCell"/>
</dbReference>
<evidence type="ECO:0000259" key="14">
    <source>
        <dbReference type="PROSITE" id="PS50950"/>
    </source>
</evidence>
<protein>
    <recommendedName>
        <fullName evidence="14">THAP-type domain-containing protein</fullName>
    </recommendedName>
</protein>
<dbReference type="InterPro" id="IPR026516">
    <property type="entry name" value="THAP1/10"/>
</dbReference>
<evidence type="ECO:0000256" key="8">
    <source>
        <dbReference type="ARBA" id="ARBA00023125"/>
    </source>
</evidence>
<keyword evidence="10" id="KW-0539">Nucleus</keyword>
<keyword evidence="11" id="KW-0131">Cell cycle</keyword>
<dbReference type="Gene3D" id="6.20.210.20">
    <property type="entry name" value="THAP domain"/>
    <property type="match status" value="1"/>
</dbReference>
<dbReference type="OrthoDB" id="5982876at2759"/>
<dbReference type="EnsemblMetazoa" id="XM_029491484.1">
    <property type="protein sequence ID" value="XP_029347344.1"/>
    <property type="gene ID" value="LOC100572541"/>
</dbReference>
<evidence type="ECO:0000256" key="1">
    <source>
        <dbReference type="ARBA" id="ARBA00004642"/>
    </source>
</evidence>
<evidence type="ECO:0000256" key="10">
    <source>
        <dbReference type="ARBA" id="ARBA00023242"/>
    </source>
</evidence>
<evidence type="ECO:0000256" key="4">
    <source>
        <dbReference type="ARBA" id="ARBA00022771"/>
    </source>
</evidence>
<keyword evidence="7 13" id="KW-0175">Coiled coil</keyword>
<dbReference type="PANTHER" id="PTHR46600">
    <property type="entry name" value="THAP DOMAIN-CONTAINING"/>
    <property type="match status" value="1"/>
</dbReference>
<evidence type="ECO:0000256" key="3">
    <source>
        <dbReference type="ARBA" id="ARBA00022723"/>
    </source>
</evidence>
<comment type="subcellular location">
    <subcellularLocation>
        <location evidence="1">Nucleus</location>
        <location evidence="1">Nucleoplasm</location>
    </subcellularLocation>
</comment>
<keyword evidence="16" id="KW-1185">Reference proteome</keyword>
<dbReference type="AlphaFoldDB" id="A0A8R2NVX8"/>
<keyword evidence="9" id="KW-0804">Transcription</keyword>
<dbReference type="PANTHER" id="PTHR46600:SF1">
    <property type="entry name" value="THAP DOMAIN-CONTAINING PROTEIN 1"/>
    <property type="match status" value="1"/>
</dbReference>
<dbReference type="GO" id="GO:0008270">
    <property type="term" value="F:zinc ion binding"/>
    <property type="evidence" value="ECO:0007669"/>
    <property type="project" value="UniProtKB-KW"/>
</dbReference>
<organism evidence="15 16">
    <name type="scientific">Acyrthosiphon pisum</name>
    <name type="common">Pea aphid</name>
    <dbReference type="NCBI Taxonomy" id="7029"/>
    <lineage>
        <taxon>Eukaryota</taxon>
        <taxon>Metazoa</taxon>
        <taxon>Ecdysozoa</taxon>
        <taxon>Arthropoda</taxon>
        <taxon>Hexapoda</taxon>
        <taxon>Insecta</taxon>
        <taxon>Pterygota</taxon>
        <taxon>Neoptera</taxon>
        <taxon>Paraneoptera</taxon>
        <taxon>Hemiptera</taxon>
        <taxon>Sternorrhyncha</taxon>
        <taxon>Aphidomorpha</taxon>
        <taxon>Aphidoidea</taxon>
        <taxon>Aphididae</taxon>
        <taxon>Macrosiphini</taxon>
        <taxon>Acyrthosiphon</taxon>
    </lineage>
</organism>
<dbReference type="GO" id="GO:0043565">
    <property type="term" value="F:sequence-specific DNA binding"/>
    <property type="evidence" value="ECO:0007669"/>
    <property type="project" value="InterPro"/>
</dbReference>
<name>A0A8R2NVX8_ACYPI</name>
<evidence type="ECO:0000256" key="5">
    <source>
        <dbReference type="ARBA" id="ARBA00022833"/>
    </source>
</evidence>
<evidence type="ECO:0000256" key="2">
    <source>
        <dbReference type="ARBA" id="ARBA00006177"/>
    </source>
</evidence>
<dbReference type="InterPro" id="IPR038441">
    <property type="entry name" value="THAP_Znf_sf"/>
</dbReference>
<keyword evidence="6" id="KW-0805">Transcription regulation</keyword>
<reference evidence="15" key="2">
    <citation type="submission" date="2022-06" db="UniProtKB">
        <authorList>
            <consortium name="EnsemblMetazoa"/>
        </authorList>
    </citation>
    <scope>IDENTIFICATION</scope>
</reference>